<feature type="domain" description="Fibronectin type-III" evidence="6">
    <location>
        <begin position="787"/>
        <end position="879"/>
    </location>
</feature>
<accession>A0A7W7IHZ9</accession>
<dbReference type="GO" id="GO:0016798">
    <property type="term" value="F:hydrolase activity, acting on glycosyl bonds"/>
    <property type="evidence" value="ECO:0007669"/>
    <property type="project" value="UniProtKB-KW"/>
</dbReference>
<keyword evidence="2" id="KW-0326">Glycosidase</keyword>
<feature type="region of interest" description="Disordered" evidence="4">
    <location>
        <begin position="493"/>
        <end position="521"/>
    </location>
</feature>
<dbReference type="PRINTS" id="PR00014">
    <property type="entry name" value="FNTYPEIII"/>
</dbReference>
<evidence type="ECO:0000313" key="8">
    <source>
        <dbReference type="EMBL" id="MBB4777477.1"/>
    </source>
</evidence>
<evidence type="ECO:0000256" key="4">
    <source>
        <dbReference type="SAM" id="MobiDB-lite"/>
    </source>
</evidence>
<dbReference type="Proteomes" id="UP001501427">
    <property type="component" value="Unassembled WGS sequence"/>
</dbReference>
<dbReference type="Pfam" id="PF00041">
    <property type="entry name" value="fn3"/>
    <property type="match status" value="6"/>
</dbReference>
<dbReference type="SMART" id="SM00060">
    <property type="entry name" value="FN3"/>
    <property type="match status" value="6"/>
</dbReference>
<evidence type="ECO:0000256" key="1">
    <source>
        <dbReference type="ARBA" id="ARBA00022737"/>
    </source>
</evidence>
<dbReference type="InterPro" id="IPR036116">
    <property type="entry name" value="FN3_sf"/>
</dbReference>
<evidence type="ECO:0000256" key="5">
    <source>
        <dbReference type="SAM" id="SignalP"/>
    </source>
</evidence>
<feature type="domain" description="Fibronectin type-III" evidence="6">
    <location>
        <begin position="695"/>
        <end position="785"/>
    </location>
</feature>
<reference evidence="7" key="4">
    <citation type="submission" date="2023-12" db="EMBL/GenBank/DDBJ databases">
        <authorList>
            <person name="Sun Q."/>
            <person name="Inoue M."/>
        </authorList>
    </citation>
    <scope>NUCLEOTIDE SEQUENCE</scope>
    <source>
        <strain evidence="7">JCM 10667</strain>
    </source>
</reference>
<keyword evidence="3" id="KW-0624">Polysaccharide degradation</keyword>
<dbReference type="RefSeq" id="WP_184887940.1">
    <property type="nucleotide sequence ID" value="NZ_BAAAHD010000078.1"/>
</dbReference>
<feature type="domain" description="Fibronectin type-III" evidence="6">
    <location>
        <begin position="602"/>
        <end position="693"/>
    </location>
</feature>
<dbReference type="CDD" id="cd00063">
    <property type="entry name" value="FN3"/>
    <property type="match status" value="6"/>
</dbReference>
<gene>
    <name evidence="8" type="ORF">F4557_005895</name>
    <name evidence="7" type="ORF">GCM10009546_64900</name>
</gene>
<feature type="compositionally biased region" description="Polar residues" evidence="4">
    <location>
        <begin position="1080"/>
        <end position="1091"/>
    </location>
</feature>
<dbReference type="PANTHER" id="PTHR13817:SF151">
    <property type="entry name" value="TITIN"/>
    <property type="match status" value="1"/>
</dbReference>
<keyword evidence="3" id="KW-0119">Carbohydrate metabolism</keyword>
<comment type="caution">
    <text evidence="8">The sequence shown here is derived from an EMBL/GenBank/DDBJ whole genome shotgun (WGS) entry which is preliminary data.</text>
</comment>
<feature type="compositionally biased region" description="Basic and acidic residues" evidence="4">
    <location>
        <begin position="27"/>
        <end position="38"/>
    </location>
</feature>
<name>A0A7W7IHZ9_9ACTN</name>
<evidence type="ECO:0000313" key="9">
    <source>
        <dbReference type="Proteomes" id="UP000549343"/>
    </source>
</evidence>
<feature type="signal peptide" evidence="5">
    <location>
        <begin position="1"/>
        <end position="29"/>
    </location>
</feature>
<dbReference type="InterPro" id="IPR013783">
    <property type="entry name" value="Ig-like_fold"/>
</dbReference>
<evidence type="ECO:0000256" key="2">
    <source>
        <dbReference type="ARBA" id="ARBA00023295"/>
    </source>
</evidence>
<feature type="compositionally biased region" description="Low complexity" evidence="4">
    <location>
        <begin position="42"/>
        <end position="57"/>
    </location>
</feature>
<feature type="domain" description="Fibronectin type-III" evidence="6">
    <location>
        <begin position="882"/>
        <end position="976"/>
    </location>
</feature>
<feature type="region of interest" description="Disordered" evidence="4">
    <location>
        <begin position="416"/>
        <end position="442"/>
    </location>
</feature>
<evidence type="ECO:0000259" key="6">
    <source>
        <dbReference type="PROSITE" id="PS50853"/>
    </source>
</evidence>
<feature type="chain" id="PRO_5031379211" description="Fibronectin type-III domain-containing protein" evidence="5">
    <location>
        <begin position="30"/>
        <end position="1258"/>
    </location>
</feature>
<feature type="region of interest" description="Disordered" evidence="4">
    <location>
        <begin position="1226"/>
        <end position="1258"/>
    </location>
</feature>
<feature type="compositionally biased region" description="Low complexity" evidence="4">
    <location>
        <begin position="1240"/>
        <end position="1258"/>
    </location>
</feature>
<proteinExistence type="predicted"/>
<feature type="domain" description="Fibronectin type-III" evidence="6">
    <location>
        <begin position="511"/>
        <end position="601"/>
    </location>
</feature>
<feature type="region of interest" description="Disordered" evidence="4">
    <location>
        <begin position="584"/>
        <end position="603"/>
    </location>
</feature>
<feature type="region of interest" description="Disordered" evidence="4">
    <location>
        <begin position="677"/>
        <end position="697"/>
    </location>
</feature>
<dbReference type="EMBL" id="JACHMV010000001">
    <property type="protein sequence ID" value="MBB4777477.1"/>
    <property type="molecule type" value="Genomic_DNA"/>
</dbReference>
<reference evidence="8 9" key="3">
    <citation type="submission" date="2020-08" db="EMBL/GenBank/DDBJ databases">
        <title>Sequencing the genomes of 1000 actinobacteria strains.</title>
        <authorList>
            <person name="Klenk H.-P."/>
        </authorList>
    </citation>
    <scope>NUCLEOTIDE SEQUENCE [LARGE SCALE GENOMIC DNA]</scope>
    <source>
        <strain evidence="8 9">DSM 44772</strain>
    </source>
</reference>
<feature type="compositionally biased region" description="Polar residues" evidence="4">
    <location>
        <begin position="677"/>
        <end position="687"/>
    </location>
</feature>
<dbReference type="GO" id="GO:0000272">
    <property type="term" value="P:polysaccharide catabolic process"/>
    <property type="evidence" value="ECO:0007669"/>
    <property type="project" value="UniProtKB-KW"/>
</dbReference>
<dbReference type="InterPro" id="IPR050964">
    <property type="entry name" value="Striated_Muscle_Regulatory"/>
</dbReference>
<feature type="compositionally biased region" description="Low complexity" evidence="4">
    <location>
        <begin position="418"/>
        <end position="433"/>
    </location>
</feature>
<protein>
    <recommendedName>
        <fullName evidence="6">Fibronectin type-III domain-containing protein</fullName>
    </recommendedName>
</protein>
<dbReference type="SUPFAM" id="SSF49265">
    <property type="entry name" value="Fibronectin type III"/>
    <property type="match status" value="4"/>
</dbReference>
<dbReference type="InterPro" id="IPR003961">
    <property type="entry name" value="FN3_dom"/>
</dbReference>
<dbReference type="EMBL" id="BAAAHD010000078">
    <property type="protein sequence ID" value="GAA0593658.1"/>
    <property type="molecule type" value="Genomic_DNA"/>
</dbReference>
<dbReference type="PANTHER" id="PTHR13817">
    <property type="entry name" value="TITIN"/>
    <property type="match status" value="1"/>
</dbReference>
<dbReference type="AlphaFoldDB" id="A0A7W7IHZ9"/>
<evidence type="ECO:0000313" key="7">
    <source>
        <dbReference type="EMBL" id="GAA0593658.1"/>
    </source>
</evidence>
<sequence length="1258" mass="127552">MGRRFLSHLLSVVLLMSLSVISGPGRAEAESPAADRRPVLTPQQQRRAPAAQEAGGQYHDVRQRVLSNVPVAASATQTIKVTGVGAVPAGGVSMVAVNVVAKGADADGGLIVYPSDLSSPPAVTGSRYYARTFTDHVLMTKVGADGQVKLRNTGSTTANVYVDIHGYITGAATATGAGYVPLDTSRIVSNLNVAANSSASFSAVGAGAVPADGVSQVAMTLTVRSVGSGQAIVHPSGTAVPTGSNINYRPSDFLSNLAIVAPGEDGKITITNRGASNLRVYADVAGYFAAAPEADVAASSQVPVNPARIVNEVTVASGATYEVAPLGKGGVPASGVSGVGVTLTSRASAVGLLRVYPTGQTSIPSGGSVAYQTGVPWANFVPVKLGSDGTFTVKNMGSAAVTLSVDAFAYFKPPSRPSAPGGATATASDGTASVSWQRPVDDGGSPIIEYTVTASPGGASVTVDAPSLQANVTGLTNGTAYSFTVTARNAVGASAPSAPSQPVTPRGSAEKPSPPTGITAAPQDGAAVVAWQKPPEGSSPITSYTVLASPGGAAAIVRAPQLEATVTGLDNGTAYTFTVTATSAVGTSDPSEPSEAVVAGRAPQPPTNLIASASDGTATVTWTPPLDPGTSPITGYTVLETGTRETVTVHGQETATFAGLTNGTSYSFQVKATNATGTSKYSTSSSPVIPREPKPPGQPFITTTHGRDGEVELSWSPPPTGAAGVDRYRVRVEPGGRTQETAAGVTTAVVKDLANGTGYTFTVTAINGNGDGQPSILARATPKAGRVPLGPTLLEAAPRDGRIDLRWLPTRDGGSPVTGYKATAEPGGASVTVAGDATTAALTGLTNGTAYTVELTAVNGTGTSGVTVREGLTPIARRPPQPPGNVTAAATGEGEAQVAWSPPTDTGTAPIQRYTVTTAPGEHTASTTSCETGRSTCAVTVGGLDPSVEYTFTVTATSADGTGGAAPATRPITPELTMATQPWELSPAAAQALTEADDDGTLVFADAPQEVVDLTPGRYLVVPQSSAAPNGLIRKITQVRTAGTAVTLSTMPAAIEDLIDEGGFSGALTLGAADLVSGPAGSQQRGSTRSDGFSPDPISVSFSRDVGQNGRIDADLTLTPKLTYEARLRNRKLTGRVSVTANLSGHVRLHTDRKETWSRQIPLGKWTFRKMVGIGRFKIPLTFTTILAAKVHADASGAVTLEARHDIDAGMTAEIDGKRADFTPTFTNRTTVGRPELDGSASARVDASASTSSRSPTP</sequence>
<dbReference type="Proteomes" id="UP000549343">
    <property type="component" value="Unassembled WGS sequence"/>
</dbReference>
<dbReference type="PROSITE" id="PS50853">
    <property type="entry name" value="FN3"/>
    <property type="match status" value="6"/>
</dbReference>
<evidence type="ECO:0000313" key="10">
    <source>
        <dbReference type="Proteomes" id="UP001501427"/>
    </source>
</evidence>
<reference evidence="10" key="2">
    <citation type="journal article" date="2019" name="Int. J. Syst. Evol. Microbiol.">
        <title>The Global Catalogue of Microorganisms (GCM) 10K type strain sequencing project: providing services to taxonomists for standard genome sequencing and annotation.</title>
        <authorList>
            <consortium name="The Broad Institute Genomics Platform"/>
            <consortium name="The Broad Institute Genome Sequencing Center for Infectious Disease"/>
            <person name="Wu L."/>
            <person name="Ma J."/>
        </authorList>
    </citation>
    <scope>NUCLEOTIDE SEQUENCE [LARGE SCALE GENOMIC DNA]</scope>
    <source>
        <strain evidence="10">JCM 10667</strain>
    </source>
</reference>
<reference evidence="7" key="1">
    <citation type="journal article" date="2014" name="Int. J. Syst. Evol. Microbiol.">
        <title>Complete genome of a new Firmicutes species belonging to the dominant human colonic microbiota ('Ruminococcus bicirculans') reveals two chromosomes and a selective capacity to utilize plant glucans.</title>
        <authorList>
            <consortium name="NISC Comparative Sequencing Program"/>
            <person name="Wegmann U."/>
            <person name="Louis P."/>
            <person name="Goesmann A."/>
            <person name="Henrissat B."/>
            <person name="Duncan S.H."/>
            <person name="Flint H.J."/>
        </authorList>
    </citation>
    <scope>NUCLEOTIDE SEQUENCE</scope>
    <source>
        <strain evidence="7">JCM 10667</strain>
    </source>
</reference>
<keyword evidence="10" id="KW-1185">Reference proteome</keyword>
<dbReference type="Gene3D" id="2.60.40.10">
    <property type="entry name" value="Immunoglobulins"/>
    <property type="match status" value="6"/>
</dbReference>
<feature type="region of interest" description="Disordered" evidence="4">
    <location>
        <begin position="25"/>
        <end position="57"/>
    </location>
</feature>
<evidence type="ECO:0000256" key="3">
    <source>
        <dbReference type="ARBA" id="ARBA00023326"/>
    </source>
</evidence>
<keyword evidence="5" id="KW-0732">Signal</keyword>
<organism evidence="8 9">
    <name type="scientific">Actinomadura livida</name>
    <dbReference type="NCBI Taxonomy" id="79909"/>
    <lineage>
        <taxon>Bacteria</taxon>
        <taxon>Bacillati</taxon>
        <taxon>Actinomycetota</taxon>
        <taxon>Actinomycetes</taxon>
        <taxon>Streptosporangiales</taxon>
        <taxon>Thermomonosporaceae</taxon>
        <taxon>Actinomadura</taxon>
    </lineage>
</organism>
<keyword evidence="1" id="KW-0677">Repeat</keyword>
<feature type="domain" description="Fibronectin type-III" evidence="6">
    <location>
        <begin position="413"/>
        <end position="507"/>
    </location>
</feature>
<keyword evidence="2" id="KW-0378">Hydrolase</keyword>
<feature type="region of interest" description="Disordered" evidence="4">
    <location>
        <begin position="1077"/>
        <end position="1096"/>
    </location>
</feature>